<keyword evidence="13 19" id="KW-0479">Metal-binding</keyword>
<feature type="domain" description="Hcy-binding" evidence="20">
    <location>
        <begin position="15"/>
        <end position="354"/>
    </location>
</feature>
<evidence type="ECO:0000256" key="11">
    <source>
        <dbReference type="ARBA" id="ARBA00022679"/>
    </source>
</evidence>
<dbReference type="GO" id="GO:0050667">
    <property type="term" value="P:homocysteine metabolic process"/>
    <property type="evidence" value="ECO:0007669"/>
    <property type="project" value="TreeGrafter"/>
</dbReference>
<keyword evidence="16" id="KW-0170">Cobalt</keyword>
<dbReference type="GO" id="GO:0005829">
    <property type="term" value="C:cytosol"/>
    <property type="evidence" value="ECO:0007669"/>
    <property type="project" value="TreeGrafter"/>
</dbReference>
<keyword evidence="22" id="KW-1185">Reference proteome</keyword>
<evidence type="ECO:0000256" key="16">
    <source>
        <dbReference type="ARBA" id="ARBA00023285"/>
    </source>
</evidence>
<keyword evidence="9" id="KW-0028">Amino-acid biosynthesis</keyword>
<evidence type="ECO:0000256" key="10">
    <source>
        <dbReference type="ARBA" id="ARBA00022628"/>
    </source>
</evidence>
<evidence type="ECO:0000256" key="1">
    <source>
        <dbReference type="ARBA" id="ARBA00001700"/>
    </source>
</evidence>
<accession>A0A0A2WPU6</accession>
<dbReference type="GO" id="GO:0046653">
    <property type="term" value="P:tetrahydrofolate metabolic process"/>
    <property type="evidence" value="ECO:0007669"/>
    <property type="project" value="TreeGrafter"/>
</dbReference>
<reference evidence="21 22" key="1">
    <citation type="submission" date="2014-09" db="EMBL/GenBank/DDBJ databases">
        <title>Genome sequences of Lysobacter dokdonensis DS-58.</title>
        <authorList>
            <person name="Kim J.F."/>
            <person name="Kwak M.-J."/>
        </authorList>
    </citation>
    <scope>NUCLEOTIDE SEQUENCE [LARGE SCALE GENOMIC DNA]</scope>
    <source>
        <strain evidence="21 22">DS-58</strain>
    </source>
</reference>
<dbReference type="GO" id="GO:0046872">
    <property type="term" value="F:metal ion binding"/>
    <property type="evidence" value="ECO:0007669"/>
    <property type="project" value="UniProtKB-KW"/>
</dbReference>
<evidence type="ECO:0000256" key="14">
    <source>
        <dbReference type="ARBA" id="ARBA00022833"/>
    </source>
</evidence>
<evidence type="ECO:0000256" key="3">
    <source>
        <dbReference type="ARBA" id="ARBA00001956"/>
    </source>
</evidence>
<evidence type="ECO:0000256" key="5">
    <source>
        <dbReference type="ARBA" id="ARBA00010398"/>
    </source>
</evidence>
<dbReference type="PATRIC" id="fig|1300345.3.peg.180"/>
<evidence type="ECO:0000256" key="7">
    <source>
        <dbReference type="ARBA" id="ARBA00013998"/>
    </source>
</evidence>
<dbReference type="Gene3D" id="3.20.20.330">
    <property type="entry name" value="Homocysteine-binding-like domain"/>
    <property type="match status" value="1"/>
</dbReference>
<dbReference type="PROSITE" id="PS50970">
    <property type="entry name" value="HCY"/>
    <property type="match status" value="1"/>
</dbReference>
<keyword evidence="14 19" id="KW-0862">Zinc</keyword>
<evidence type="ECO:0000256" key="17">
    <source>
        <dbReference type="ARBA" id="ARBA00025552"/>
    </source>
</evidence>
<dbReference type="InterPro" id="IPR050554">
    <property type="entry name" value="Met_Synthase/Corrinoid"/>
</dbReference>
<evidence type="ECO:0000256" key="6">
    <source>
        <dbReference type="ARBA" id="ARBA00012032"/>
    </source>
</evidence>
<dbReference type="PANTHER" id="PTHR45833">
    <property type="entry name" value="METHIONINE SYNTHASE"/>
    <property type="match status" value="1"/>
</dbReference>
<sequence length="369" mass="39561">MTDPKTLPWKNPARVAALESALAERILLLDGAMGTMIQRHELGEADYRGERFAHGYDALFANDGHAHGDGCGCEAHDQKGNNDLLTLTRPDIIRDIHAQYLDAGADLIETNTFNSTSVSLSDYRLQHLVRELNFESAKLARAACDAAEARDPSKPRFVVGVLGPTSRTASLSPDVNRPGFRAITFDELAEAYRDATRGLIEGGADILMVETIFDTLNAKSAVFAIEDVFQEFGVRLPIMISGTITDASGRTLSGQTAEAFWYSLRHSRPLAIGLNCALGAKDLRAHVDVLAQVADAYVSTHPNAGLPNAFGGYDETPEDMAGTLREFAASGLLNFVGGCCGTTPDHIRAIGEAIAGLPPRALPELIEAA</sequence>
<evidence type="ECO:0000256" key="9">
    <source>
        <dbReference type="ARBA" id="ARBA00022605"/>
    </source>
</evidence>
<evidence type="ECO:0000256" key="2">
    <source>
        <dbReference type="ARBA" id="ARBA00001947"/>
    </source>
</evidence>
<comment type="cofactor">
    <cofactor evidence="3">
        <name>methylcob(III)alamin</name>
        <dbReference type="ChEBI" id="CHEBI:28115"/>
    </cofactor>
</comment>
<name>A0A0A2WPU6_9GAMM</name>
<dbReference type="EMBL" id="JRKJ01000002">
    <property type="protein sequence ID" value="KGQ20320.1"/>
    <property type="molecule type" value="Genomic_DNA"/>
</dbReference>
<comment type="similarity">
    <text evidence="5">Belongs to the vitamin-B12 dependent methionine synthase family.</text>
</comment>
<keyword evidence="15" id="KW-0486">Methionine biosynthesis</keyword>
<evidence type="ECO:0000256" key="4">
    <source>
        <dbReference type="ARBA" id="ARBA00005178"/>
    </source>
</evidence>
<keyword evidence="12" id="KW-0949">S-adenosyl-L-methionine</keyword>
<dbReference type="InterPro" id="IPR036589">
    <property type="entry name" value="HCY_dom_sf"/>
</dbReference>
<dbReference type="GO" id="GO:0031419">
    <property type="term" value="F:cobalamin binding"/>
    <property type="evidence" value="ECO:0007669"/>
    <property type="project" value="UniProtKB-KW"/>
</dbReference>
<dbReference type="eggNOG" id="COG0646">
    <property type="taxonomic scope" value="Bacteria"/>
</dbReference>
<dbReference type="STRING" id="1300345.LF41_856"/>
<dbReference type="AlphaFoldDB" id="A0A0A2WPU6"/>
<evidence type="ECO:0000313" key="21">
    <source>
        <dbReference type="EMBL" id="KGQ20320.1"/>
    </source>
</evidence>
<dbReference type="EC" id="2.1.1.13" evidence="6"/>
<evidence type="ECO:0000256" key="8">
    <source>
        <dbReference type="ARBA" id="ARBA00022603"/>
    </source>
</evidence>
<evidence type="ECO:0000256" key="15">
    <source>
        <dbReference type="ARBA" id="ARBA00023167"/>
    </source>
</evidence>
<protein>
    <recommendedName>
        <fullName evidence="7">Methionine synthase</fullName>
        <ecNumber evidence="6">2.1.1.13</ecNumber>
    </recommendedName>
    <alternativeName>
        <fullName evidence="18">5-methyltetrahydrofolate--homocysteine methyltransferase</fullName>
    </alternativeName>
</protein>
<dbReference type="FunFam" id="3.20.20.330:FF:000001">
    <property type="entry name" value="Methionine synthase"/>
    <property type="match status" value="1"/>
</dbReference>
<dbReference type="PANTHER" id="PTHR45833:SF1">
    <property type="entry name" value="METHIONINE SYNTHASE"/>
    <property type="match status" value="1"/>
</dbReference>
<evidence type="ECO:0000256" key="13">
    <source>
        <dbReference type="ARBA" id="ARBA00022723"/>
    </source>
</evidence>
<dbReference type="GO" id="GO:0008705">
    <property type="term" value="F:methionine synthase activity"/>
    <property type="evidence" value="ECO:0007669"/>
    <property type="project" value="UniProtKB-EC"/>
</dbReference>
<dbReference type="InterPro" id="IPR003726">
    <property type="entry name" value="HCY_dom"/>
</dbReference>
<evidence type="ECO:0000256" key="19">
    <source>
        <dbReference type="PROSITE-ProRule" id="PRU00333"/>
    </source>
</evidence>
<keyword evidence="8 19" id="KW-0489">Methyltransferase</keyword>
<evidence type="ECO:0000256" key="18">
    <source>
        <dbReference type="ARBA" id="ARBA00031040"/>
    </source>
</evidence>
<feature type="binding site" evidence="19">
    <location>
        <position position="339"/>
    </location>
    <ligand>
        <name>Zn(2+)</name>
        <dbReference type="ChEBI" id="CHEBI:29105"/>
    </ligand>
</feature>
<proteinExistence type="inferred from homology"/>
<dbReference type="Proteomes" id="UP000030518">
    <property type="component" value="Unassembled WGS sequence"/>
</dbReference>
<comment type="function">
    <text evidence="17">Catalyzes the transfer of a methyl group from methyl-cobalamin to homocysteine, yielding enzyme-bound cob(I)alamin and methionine. Subsequently, remethylates the cofactor using methyltetrahydrofolate.</text>
</comment>
<evidence type="ECO:0000256" key="12">
    <source>
        <dbReference type="ARBA" id="ARBA00022691"/>
    </source>
</evidence>
<organism evidence="21 22">
    <name type="scientific">Lysobacter dokdonensis DS-58</name>
    <dbReference type="NCBI Taxonomy" id="1300345"/>
    <lineage>
        <taxon>Bacteria</taxon>
        <taxon>Pseudomonadati</taxon>
        <taxon>Pseudomonadota</taxon>
        <taxon>Gammaproteobacteria</taxon>
        <taxon>Lysobacterales</taxon>
        <taxon>Lysobacteraceae</taxon>
        <taxon>Noviluteimonas</taxon>
    </lineage>
</organism>
<feature type="binding site" evidence="19">
    <location>
        <position position="276"/>
    </location>
    <ligand>
        <name>Zn(2+)</name>
        <dbReference type="ChEBI" id="CHEBI:29105"/>
    </ligand>
</feature>
<dbReference type="GO" id="GO:0032259">
    <property type="term" value="P:methylation"/>
    <property type="evidence" value="ECO:0007669"/>
    <property type="project" value="UniProtKB-KW"/>
</dbReference>
<comment type="catalytic activity">
    <reaction evidence="1">
        <text>(6S)-5-methyl-5,6,7,8-tetrahydrofolate + L-homocysteine = (6S)-5,6,7,8-tetrahydrofolate + L-methionine</text>
        <dbReference type="Rhea" id="RHEA:11172"/>
        <dbReference type="ChEBI" id="CHEBI:18608"/>
        <dbReference type="ChEBI" id="CHEBI:57453"/>
        <dbReference type="ChEBI" id="CHEBI:57844"/>
        <dbReference type="ChEBI" id="CHEBI:58199"/>
        <dbReference type="EC" id="2.1.1.13"/>
    </reaction>
</comment>
<evidence type="ECO:0000259" key="20">
    <source>
        <dbReference type="PROSITE" id="PS50970"/>
    </source>
</evidence>
<keyword evidence="11 19" id="KW-0808">Transferase</keyword>
<dbReference type="SUPFAM" id="SSF82282">
    <property type="entry name" value="Homocysteine S-methyltransferase"/>
    <property type="match status" value="1"/>
</dbReference>
<keyword evidence="10" id="KW-0846">Cobalamin</keyword>
<comment type="pathway">
    <text evidence="4">Amino-acid biosynthesis; L-methionine biosynthesis via de novo pathway; L-methionine from L-homocysteine (MetH route): step 1/1.</text>
</comment>
<evidence type="ECO:0000313" key="22">
    <source>
        <dbReference type="Proteomes" id="UP000030518"/>
    </source>
</evidence>
<feature type="binding site" evidence="19">
    <location>
        <position position="340"/>
    </location>
    <ligand>
        <name>Zn(2+)</name>
        <dbReference type="ChEBI" id="CHEBI:29105"/>
    </ligand>
</feature>
<dbReference type="RefSeq" id="WP_036164507.1">
    <property type="nucleotide sequence ID" value="NZ_JRKJ01000002.1"/>
</dbReference>
<comment type="caution">
    <text evidence="21">The sequence shown here is derived from an EMBL/GenBank/DDBJ whole genome shotgun (WGS) entry which is preliminary data.</text>
</comment>
<comment type="cofactor">
    <cofactor evidence="2 19">
        <name>Zn(2+)</name>
        <dbReference type="ChEBI" id="CHEBI:29105"/>
    </cofactor>
</comment>
<gene>
    <name evidence="21" type="ORF">LF41_856</name>
</gene>
<dbReference type="Pfam" id="PF02574">
    <property type="entry name" value="S-methyl_trans"/>
    <property type="match status" value="1"/>
</dbReference>